<protein>
    <submittedName>
        <fullName evidence="1">Uncharacterized protein</fullName>
    </submittedName>
</protein>
<reference evidence="1" key="2">
    <citation type="submission" date="2025-03" db="EMBL/GenBank/DDBJ databases">
        <authorList>
            <consortium name="ELIXIR-Norway"/>
            <consortium name="Elixir Norway"/>
        </authorList>
    </citation>
    <scope>NUCLEOTIDE SEQUENCE</scope>
</reference>
<organism evidence="1 2">
    <name type="scientific">Rangifer tarandus platyrhynchus</name>
    <name type="common">Svalbard reindeer</name>
    <dbReference type="NCBI Taxonomy" id="3082113"/>
    <lineage>
        <taxon>Eukaryota</taxon>
        <taxon>Metazoa</taxon>
        <taxon>Chordata</taxon>
        <taxon>Craniata</taxon>
        <taxon>Vertebrata</taxon>
        <taxon>Euteleostomi</taxon>
        <taxon>Mammalia</taxon>
        <taxon>Eutheria</taxon>
        <taxon>Laurasiatheria</taxon>
        <taxon>Artiodactyla</taxon>
        <taxon>Ruminantia</taxon>
        <taxon>Pecora</taxon>
        <taxon>Cervidae</taxon>
        <taxon>Odocoileinae</taxon>
        <taxon>Rangifer</taxon>
    </lineage>
</organism>
<dbReference type="Proteomes" id="UP001162501">
    <property type="component" value="Chromosome 9"/>
</dbReference>
<name>A0AC60A9F1_RANTA</name>
<dbReference type="EMBL" id="OX596093">
    <property type="protein sequence ID" value="CAN0571003.1"/>
    <property type="molecule type" value="Genomic_DNA"/>
</dbReference>
<proteinExistence type="predicted"/>
<sequence length="330" mass="34008">MKSQAQSTLHNRIVSVSCALLRARGARPRGDRGPLGTVTLPAASGLEVTRASRPRGGPAGARSPHPGPPQRALGRTLGRHQGQLALGTASGRKGGSTRQTPGFPRRPQVRPAPQAGRGGGGLGRVPSAAFTTGGSPLRANETAPARRAPRTAPRPRASPHFPASPHLARGGGRAPSQAPPGAHLQGPRLAPWPPARCGAARPRPPPPPPGRGSPTPRSPPPAAATAAPAHPWPGHSLATSPGAKPAVPHPPPASAARDCWYRPSLTPFLRPIQGLLLRGSAPQPRWAGLLDSLRTALLNPLRPGPAQLNSLDADSRLSCFSLPPHPAYIN</sequence>
<evidence type="ECO:0000313" key="2">
    <source>
        <dbReference type="Proteomes" id="UP001162501"/>
    </source>
</evidence>
<gene>
    <name evidence="1" type="ORF">MRATA1EN22A_LOCUS28235</name>
</gene>
<evidence type="ECO:0000313" key="1">
    <source>
        <dbReference type="EMBL" id="CAN0571003.1"/>
    </source>
</evidence>
<reference evidence="1" key="1">
    <citation type="submission" date="2023-05" db="EMBL/GenBank/DDBJ databases">
        <authorList>
            <consortium name="ELIXIR-Norway"/>
        </authorList>
    </citation>
    <scope>NUCLEOTIDE SEQUENCE</scope>
</reference>
<accession>A0AC60A9F1</accession>